<keyword evidence="1" id="KW-0732">Signal</keyword>
<dbReference type="KEGG" id="dde:Dde_1011"/>
<dbReference type="RefSeq" id="WP_011367051.1">
    <property type="nucleotide sequence ID" value="NC_007519.1"/>
</dbReference>
<dbReference type="Proteomes" id="UP000002710">
    <property type="component" value="Chromosome"/>
</dbReference>
<evidence type="ECO:0000256" key="1">
    <source>
        <dbReference type="SAM" id="SignalP"/>
    </source>
</evidence>
<name>Q313T4_OLEA2</name>
<dbReference type="HOGENOM" id="CLU_042511_0_0_7"/>
<dbReference type="InterPro" id="IPR059232">
    <property type="entry name" value="Porin_put"/>
</dbReference>
<evidence type="ECO:0000313" key="2">
    <source>
        <dbReference type="EMBL" id="ABB37812.1"/>
    </source>
</evidence>
<dbReference type="AlphaFoldDB" id="Q313T4"/>
<reference evidence="2 3" key="1">
    <citation type="journal article" date="2011" name="J. Bacteriol.">
        <title>Complete genome sequence and updated annotation of Desulfovibrio alaskensis G20.</title>
        <authorList>
            <person name="Hauser L.J."/>
            <person name="Land M.L."/>
            <person name="Brown S.D."/>
            <person name="Larimer F."/>
            <person name="Keller K.L."/>
            <person name="Rapp-Giles B.J."/>
            <person name="Price M.N."/>
            <person name="Lin M."/>
            <person name="Bruce D.C."/>
            <person name="Detter J.C."/>
            <person name="Tapia R."/>
            <person name="Han C.S."/>
            <person name="Goodwin L.A."/>
            <person name="Cheng J.F."/>
            <person name="Pitluck S."/>
            <person name="Copeland A."/>
            <person name="Lucas S."/>
            <person name="Nolan M."/>
            <person name="Lapidus A.L."/>
            <person name="Palumbo A.V."/>
            <person name="Wall J.D."/>
        </authorList>
    </citation>
    <scope>NUCLEOTIDE SEQUENCE [LARGE SCALE GENOMIC DNA]</scope>
    <source>
        <strain evidence="3">ATCC BAA 1058 / DSM 17464 / G20</strain>
    </source>
</reference>
<proteinExistence type="predicted"/>
<dbReference type="SUPFAM" id="SSF56935">
    <property type="entry name" value="Porins"/>
    <property type="match status" value="1"/>
</dbReference>
<dbReference type="STRING" id="207559.Dde_1011"/>
<feature type="signal peptide" evidence="1">
    <location>
        <begin position="1"/>
        <end position="23"/>
    </location>
</feature>
<organism evidence="2 3">
    <name type="scientific">Oleidesulfovibrio alaskensis (strain ATCC BAA-1058 / DSM 17464 / G20)</name>
    <name type="common">Desulfovibrio alaskensis</name>
    <dbReference type="NCBI Taxonomy" id="207559"/>
    <lineage>
        <taxon>Bacteria</taxon>
        <taxon>Pseudomonadati</taxon>
        <taxon>Thermodesulfobacteriota</taxon>
        <taxon>Desulfovibrionia</taxon>
        <taxon>Desulfovibrionales</taxon>
        <taxon>Desulfovibrionaceae</taxon>
        <taxon>Oleidesulfovibrio</taxon>
    </lineage>
</organism>
<dbReference type="EMBL" id="CP000112">
    <property type="protein sequence ID" value="ABB37812.1"/>
    <property type="molecule type" value="Genomic_DNA"/>
</dbReference>
<feature type="chain" id="PRO_5004220136" description="Porin" evidence="1">
    <location>
        <begin position="24"/>
        <end position="448"/>
    </location>
</feature>
<keyword evidence="3" id="KW-1185">Reference proteome</keyword>
<dbReference type="eggNOG" id="ENOG502ZCBE">
    <property type="taxonomic scope" value="Bacteria"/>
</dbReference>
<evidence type="ECO:0008006" key="4">
    <source>
        <dbReference type="Google" id="ProtNLM"/>
    </source>
</evidence>
<evidence type="ECO:0000313" key="3">
    <source>
        <dbReference type="Proteomes" id="UP000002710"/>
    </source>
</evidence>
<sequence length="448" mass="47977">MKRIATLLLAAAFVFGTVAAGSAAEFKTTGQFDFGFQWTDNTGFQDAKKAGASEDDFDVRQRVRVQTVITASENVSGTLFFEIGETVWGQEGDNDNIGQGAGGALGTDGVNVETRRAYIDFTVPNTELKVRMGLQGLALPSAVAGNPVMDDDVAAIVASYAFNDMFSLTGFWARPADTNGGDAYDTVNLNRKNLNDEFDMAGLVLGVKGDGYTFDPYFSYAWIGKDVNGAADDLTAWWAGAAFELTMFDPIVFSADAIYGDTDGGDVEANDATGWFLTGKLSYKMDMFTPGVIAWYATGEDDDAADGSERLPVISPAGFAPTSFGFDGAAGILDGAILSATGTGTWGVALVAEDIQFIENVSHVVRVAYIKGTNDEKSFAKGMIEFGDLTEEDSAWEVNFDTNYQIYENLSAAIELGWVKLDLDESVWGAADDTDDAWKAGVNLTYSF</sequence>
<dbReference type="NCBIfam" id="NF033939">
    <property type="entry name" value="DESULF_POR1"/>
    <property type="match status" value="1"/>
</dbReference>
<protein>
    <recommendedName>
        <fullName evidence="4">Porin</fullName>
    </recommendedName>
</protein>
<accession>Q313T4</accession>
<gene>
    <name evidence="2" type="ordered locus">Dde_1011</name>
</gene>